<gene>
    <name evidence="1" type="ORF">ETAA8_36960</name>
</gene>
<dbReference type="EMBL" id="CP036274">
    <property type="protein sequence ID" value="QDU28593.1"/>
    <property type="molecule type" value="Genomic_DNA"/>
</dbReference>
<dbReference type="AlphaFoldDB" id="A0A517YED3"/>
<organism evidence="1 2">
    <name type="scientific">Anatilimnocola aggregata</name>
    <dbReference type="NCBI Taxonomy" id="2528021"/>
    <lineage>
        <taxon>Bacteria</taxon>
        <taxon>Pseudomonadati</taxon>
        <taxon>Planctomycetota</taxon>
        <taxon>Planctomycetia</taxon>
        <taxon>Pirellulales</taxon>
        <taxon>Pirellulaceae</taxon>
        <taxon>Anatilimnocola</taxon>
    </lineage>
</organism>
<dbReference type="KEGG" id="aagg:ETAA8_36960"/>
<name>A0A517YED3_9BACT</name>
<dbReference type="Proteomes" id="UP000315017">
    <property type="component" value="Chromosome"/>
</dbReference>
<evidence type="ECO:0000313" key="2">
    <source>
        <dbReference type="Proteomes" id="UP000315017"/>
    </source>
</evidence>
<reference evidence="1 2" key="1">
    <citation type="submission" date="2019-02" db="EMBL/GenBank/DDBJ databases">
        <title>Deep-cultivation of Planctomycetes and their phenomic and genomic characterization uncovers novel biology.</title>
        <authorList>
            <person name="Wiegand S."/>
            <person name="Jogler M."/>
            <person name="Boedeker C."/>
            <person name="Pinto D."/>
            <person name="Vollmers J."/>
            <person name="Rivas-Marin E."/>
            <person name="Kohn T."/>
            <person name="Peeters S.H."/>
            <person name="Heuer A."/>
            <person name="Rast P."/>
            <person name="Oberbeckmann S."/>
            <person name="Bunk B."/>
            <person name="Jeske O."/>
            <person name="Meyerdierks A."/>
            <person name="Storesund J.E."/>
            <person name="Kallscheuer N."/>
            <person name="Luecker S."/>
            <person name="Lage O.M."/>
            <person name="Pohl T."/>
            <person name="Merkel B.J."/>
            <person name="Hornburger P."/>
            <person name="Mueller R.-W."/>
            <person name="Bruemmer F."/>
            <person name="Labrenz M."/>
            <person name="Spormann A.M."/>
            <person name="Op den Camp H."/>
            <person name="Overmann J."/>
            <person name="Amann R."/>
            <person name="Jetten M.S.M."/>
            <person name="Mascher T."/>
            <person name="Medema M.H."/>
            <person name="Devos D.P."/>
            <person name="Kaster A.-K."/>
            <person name="Ovreas L."/>
            <person name="Rohde M."/>
            <person name="Galperin M.Y."/>
            <person name="Jogler C."/>
        </authorList>
    </citation>
    <scope>NUCLEOTIDE SEQUENCE [LARGE SCALE GENOMIC DNA]</scope>
    <source>
        <strain evidence="1 2">ETA_A8</strain>
    </source>
</reference>
<protein>
    <submittedName>
        <fullName evidence="1">Uncharacterized protein</fullName>
    </submittedName>
</protein>
<proteinExistence type="predicted"/>
<evidence type="ECO:0000313" key="1">
    <source>
        <dbReference type="EMBL" id="QDU28593.1"/>
    </source>
</evidence>
<accession>A0A517YED3</accession>
<keyword evidence="2" id="KW-1185">Reference proteome</keyword>
<sequence>MAGRDKRFFAEQIDDEVTQPQAEFVAWLQADLLDCLTIDVGAVTRTKITDDQVITFDVQLTVSPADPTVVDAKRHIHSPTDISGEVFEHDLTRRCQGILAD</sequence>